<organism evidence="2 3">
    <name type="scientific">Candidatus Thermofonsia Clade 1 bacterium</name>
    <dbReference type="NCBI Taxonomy" id="2364210"/>
    <lineage>
        <taxon>Bacteria</taxon>
        <taxon>Bacillati</taxon>
        <taxon>Chloroflexota</taxon>
        <taxon>Candidatus Thermofontia</taxon>
        <taxon>Candidatus Thermofonsia Clade 1</taxon>
    </lineage>
</organism>
<comment type="caution">
    <text evidence="2">The sequence shown here is derived from an EMBL/GenBank/DDBJ whole genome shotgun (WGS) entry which is preliminary data.</text>
</comment>
<name>A0A2M8PE97_9CHLR</name>
<protein>
    <submittedName>
        <fullName evidence="2">Uncharacterized protein</fullName>
    </submittedName>
</protein>
<keyword evidence="1" id="KW-0472">Membrane</keyword>
<reference evidence="2 3" key="1">
    <citation type="submission" date="2017-11" db="EMBL/GenBank/DDBJ databases">
        <title>Evolution of Phototrophy in the Chloroflexi Phylum Driven by Horizontal Gene Transfer.</title>
        <authorList>
            <person name="Ward L.M."/>
            <person name="Hemp J."/>
            <person name="Shih P.M."/>
            <person name="Mcglynn S.E."/>
            <person name="Fischer W."/>
        </authorList>
    </citation>
    <scope>NUCLEOTIDE SEQUENCE [LARGE SCALE GENOMIC DNA]</scope>
    <source>
        <strain evidence="2">JP3_13</strain>
    </source>
</reference>
<evidence type="ECO:0000313" key="3">
    <source>
        <dbReference type="Proteomes" id="UP000229681"/>
    </source>
</evidence>
<keyword evidence="1" id="KW-0812">Transmembrane</keyword>
<dbReference type="EMBL" id="PGTM01000103">
    <property type="protein sequence ID" value="PJF35862.1"/>
    <property type="molecule type" value="Genomic_DNA"/>
</dbReference>
<gene>
    <name evidence="2" type="ORF">CUN49_08395</name>
</gene>
<evidence type="ECO:0000313" key="2">
    <source>
        <dbReference type="EMBL" id="PJF35862.1"/>
    </source>
</evidence>
<evidence type="ECO:0000256" key="1">
    <source>
        <dbReference type="SAM" id="Phobius"/>
    </source>
</evidence>
<accession>A0A2M8PE97</accession>
<proteinExistence type="predicted"/>
<feature type="transmembrane region" description="Helical" evidence="1">
    <location>
        <begin position="76"/>
        <end position="94"/>
    </location>
</feature>
<sequence length="101" mass="10787">MSAILFLILAFVPAILMIGFLARSGRLQGAWNVLPSLSALLYALPYEGVLITARFWQVNAAAASGILLFGAPLERLALDAAAILLASLMAQWLWRANASTS</sequence>
<dbReference type="Proteomes" id="UP000229681">
    <property type="component" value="Unassembled WGS sequence"/>
</dbReference>
<dbReference type="AlphaFoldDB" id="A0A2M8PE97"/>
<keyword evidence="1" id="KW-1133">Transmembrane helix</keyword>